<proteinExistence type="predicted"/>
<keyword evidence="2" id="KW-1185">Reference proteome</keyword>
<organism evidence="1 2">
    <name type="scientific">Paramecium pentaurelia</name>
    <dbReference type="NCBI Taxonomy" id="43138"/>
    <lineage>
        <taxon>Eukaryota</taxon>
        <taxon>Sar</taxon>
        <taxon>Alveolata</taxon>
        <taxon>Ciliophora</taxon>
        <taxon>Intramacronucleata</taxon>
        <taxon>Oligohymenophorea</taxon>
        <taxon>Peniculida</taxon>
        <taxon>Parameciidae</taxon>
        <taxon>Paramecium</taxon>
    </lineage>
</organism>
<accession>A0A8S1VSH4</accession>
<evidence type="ECO:0000313" key="2">
    <source>
        <dbReference type="Proteomes" id="UP000689195"/>
    </source>
</evidence>
<dbReference type="OrthoDB" id="287876at2759"/>
<comment type="caution">
    <text evidence="1">The sequence shown here is derived from an EMBL/GenBank/DDBJ whole genome shotgun (WGS) entry which is preliminary data.</text>
</comment>
<protein>
    <recommendedName>
        <fullName evidence="3">Cyclic nucleotide-binding domain-containing protein</fullName>
    </recommendedName>
</protein>
<dbReference type="AlphaFoldDB" id="A0A8S1VSH4"/>
<reference evidence="1" key="1">
    <citation type="submission" date="2021-01" db="EMBL/GenBank/DDBJ databases">
        <authorList>
            <consortium name="Genoscope - CEA"/>
            <person name="William W."/>
        </authorList>
    </citation>
    <scope>NUCLEOTIDE SEQUENCE</scope>
</reference>
<evidence type="ECO:0000313" key="1">
    <source>
        <dbReference type="EMBL" id="CAD8179105.1"/>
    </source>
</evidence>
<sequence length="442" mass="51893">MQNQATMTDINEEDIRRLDQHITRNPNIIMSCVKVLKMEELRRTNEDNQRLMSFMRSHLYFKGNSSLDYLLECCQLMKFEQLKKNQILYLRGRENQEQLIILLTGEISVQSNEQELLCTKHFGSNLIVFGNDCYADIPNLMVKTKSVCKAAVISKLDFKINMLTYEISKINVLLQQIYAFHLFKTLPFTTIKQFYLNSFIQHLCCQDILYNQNQKASQVYLVISGIFEQREITETNTKSINIYTPGQLIGDFECVNFYQIRKSQALCISDEGLVLVFEGVYFLNQIVPNINKKFVAKRINDFKQTQKSIQMKKTLQRIFPEQPIEQSLQSQYQLNQTSTKHFRFAKLANPRFFKLRQTPEKQMTLQQNSLSINRSQQQLLTNISHNKVSIISFSTKQELFQGNIKGRLLRNELLNKFINQQSEYQDVTQKLRRTQSQLGMNK</sequence>
<dbReference type="EMBL" id="CAJJDO010000071">
    <property type="protein sequence ID" value="CAD8179105.1"/>
    <property type="molecule type" value="Genomic_DNA"/>
</dbReference>
<evidence type="ECO:0008006" key="3">
    <source>
        <dbReference type="Google" id="ProtNLM"/>
    </source>
</evidence>
<name>A0A8S1VSH4_9CILI</name>
<dbReference type="Proteomes" id="UP000689195">
    <property type="component" value="Unassembled WGS sequence"/>
</dbReference>
<gene>
    <name evidence="1" type="ORF">PPENT_87.1.T0710079</name>
</gene>